<protein>
    <submittedName>
        <fullName evidence="1">Uncharacterized protein</fullName>
    </submittedName>
</protein>
<name>A0ABW5I4A2_9PSEU</name>
<accession>A0ABW5I4A2</accession>
<comment type="caution">
    <text evidence="1">The sequence shown here is derived from an EMBL/GenBank/DDBJ whole genome shotgun (WGS) entry which is preliminary data.</text>
</comment>
<proteinExistence type="predicted"/>
<sequence>MNRIRIRRSPGNPNGLRWGRHPGYRWHCPCCDTGGRVSSWSQVRRGELRTDTFQRVIANVDEHLRQRHQLDHARYIVREAP</sequence>
<dbReference type="EMBL" id="JBHUKQ010000014">
    <property type="protein sequence ID" value="MFD2484161.1"/>
    <property type="molecule type" value="Genomic_DNA"/>
</dbReference>
<dbReference type="RefSeq" id="WP_344283174.1">
    <property type="nucleotide sequence ID" value="NZ_BAAAHV010000022.1"/>
</dbReference>
<organism evidence="1 2">
    <name type="scientific">Amycolatopsis albidoflavus</name>
    <dbReference type="NCBI Taxonomy" id="102226"/>
    <lineage>
        <taxon>Bacteria</taxon>
        <taxon>Bacillati</taxon>
        <taxon>Actinomycetota</taxon>
        <taxon>Actinomycetes</taxon>
        <taxon>Pseudonocardiales</taxon>
        <taxon>Pseudonocardiaceae</taxon>
        <taxon>Amycolatopsis</taxon>
    </lineage>
</organism>
<gene>
    <name evidence="1" type="ORF">ACFSUT_28050</name>
</gene>
<evidence type="ECO:0000313" key="2">
    <source>
        <dbReference type="Proteomes" id="UP001597542"/>
    </source>
</evidence>
<evidence type="ECO:0000313" key="1">
    <source>
        <dbReference type="EMBL" id="MFD2484161.1"/>
    </source>
</evidence>
<reference evidence="2" key="1">
    <citation type="journal article" date="2019" name="Int. J. Syst. Evol. Microbiol.">
        <title>The Global Catalogue of Microorganisms (GCM) 10K type strain sequencing project: providing services to taxonomists for standard genome sequencing and annotation.</title>
        <authorList>
            <consortium name="The Broad Institute Genomics Platform"/>
            <consortium name="The Broad Institute Genome Sequencing Center for Infectious Disease"/>
            <person name="Wu L."/>
            <person name="Ma J."/>
        </authorList>
    </citation>
    <scope>NUCLEOTIDE SEQUENCE [LARGE SCALE GENOMIC DNA]</scope>
    <source>
        <strain evidence="2">CGMCC 4.7638</strain>
    </source>
</reference>
<dbReference type="Proteomes" id="UP001597542">
    <property type="component" value="Unassembled WGS sequence"/>
</dbReference>
<keyword evidence="2" id="KW-1185">Reference proteome</keyword>